<keyword evidence="3" id="KW-1185">Reference proteome</keyword>
<dbReference type="Proteomes" id="UP000198381">
    <property type="component" value="Unassembled WGS sequence"/>
</dbReference>
<name>A0ABX4D0Q0_9FLAO</name>
<dbReference type="EMBL" id="MUHD01000003">
    <property type="protein sequence ID" value="OXB11275.1"/>
    <property type="molecule type" value="Genomic_DNA"/>
</dbReference>
<evidence type="ECO:0000256" key="1">
    <source>
        <dbReference type="SAM" id="SignalP"/>
    </source>
</evidence>
<accession>A0ABX4D0Q0</accession>
<reference evidence="2 3" key="1">
    <citation type="submission" date="2016-11" db="EMBL/GenBank/DDBJ databases">
        <title>Whole genomes of Flavobacteriaceae.</title>
        <authorList>
            <person name="Stine C."/>
            <person name="Li C."/>
            <person name="Tadesse D."/>
        </authorList>
    </citation>
    <scope>NUCLEOTIDE SEQUENCE [LARGE SCALE GENOMIC DNA]</scope>
    <source>
        <strain evidence="2 3">CCUG 60112</strain>
    </source>
</reference>
<proteinExistence type="predicted"/>
<feature type="chain" id="PRO_5046011727" evidence="1">
    <location>
        <begin position="18"/>
        <end position="173"/>
    </location>
</feature>
<evidence type="ECO:0000313" key="2">
    <source>
        <dbReference type="EMBL" id="OXB11275.1"/>
    </source>
</evidence>
<evidence type="ECO:0000313" key="3">
    <source>
        <dbReference type="Proteomes" id="UP000198381"/>
    </source>
</evidence>
<protein>
    <submittedName>
        <fullName evidence="2">Uncharacterized protein</fullName>
    </submittedName>
</protein>
<organism evidence="2 3">
    <name type="scientific">Flavobacterium plurextorum</name>
    <dbReference type="NCBI Taxonomy" id="1114867"/>
    <lineage>
        <taxon>Bacteria</taxon>
        <taxon>Pseudomonadati</taxon>
        <taxon>Bacteroidota</taxon>
        <taxon>Flavobacteriia</taxon>
        <taxon>Flavobacteriales</taxon>
        <taxon>Flavobacteriaceae</taxon>
        <taxon>Flavobacterium</taxon>
    </lineage>
</organism>
<gene>
    <name evidence="2" type="ORF">B0A81_01720</name>
</gene>
<comment type="caution">
    <text evidence="2">The sequence shown here is derived from an EMBL/GenBank/DDBJ whole genome shotgun (WGS) entry which is preliminary data.</text>
</comment>
<keyword evidence="1" id="KW-0732">Signal</keyword>
<sequence length="173" mass="20266">MRIATFFFCLFFNIIVAQNNTSNFIKKEIESCRIPINDSLSVYYIHENLYNNEIVFFLKTENVIASKCHKQALTKKLIEKLEFSQNVLIEINNYNVKNIVIEDFTNLIPNKIIASKKLNYTSIIIEINSFSYSTIGNGYIYICFKVDQKGKVIKKKIFESKLSLKTNKYKKIF</sequence>
<feature type="signal peptide" evidence="1">
    <location>
        <begin position="1"/>
        <end position="17"/>
    </location>
</feature>